<keyword evidence="5" id="KW-1185">Reference proteome</keyword>
<organism evidence="4 5">
    <name type="scientific">Camelimonas fluminis</name>
    <dbReference type="NCBI Taxonomy" id="1576911"/>
    <lineage>
        <taxon>Bacteria</taxon>
        <taxon>Pseudomonadati</taxon>
        <taxon>Pseudomonadota</taxon>
        <taxon>Alphaproteobacteria</taxon>
        <taxon>Hyphomicrobiales</taxon>
        <taxon>Chelatococcaceae</taxon>
        <taxon>Camelimonas</taxon>
    </lineage>
</organism>
<evidence type="ECO:0000259" key="3">
    <source>
        <dbReference type="SMART" id="SM00559"/>
    </source>
</evidence>
<keyword evidence="2" id="KW-0234">DNA repair</keyword>
<dbReference type="SUPFAM" id="SSF100939">
    <property type="entry name" value="SPOC domain-like"/>
    <property type="match status" value="1"/>
</dbReference>
<dbReference type="InterPro" id="IPR009187">
    <property type="entry name" value="Prok_Ku"/>
</dbReference>
<dbReference type="SMART" id="SM00559">
    <property type="entry name" value="Ku78"/>
    <property type="match status" value="1"/>
</dbReference>
<evidence type="ECO:0000313" key="5">
    <source>
        <dbReference type="Proteomes" id="UP001595704"/>
    </source>
</evidence>
<dbReference type="Gene3D" id="2.40.290.10">
    <property type="match status" value="1"/>
</dbReference>
<dbReference type="Pfam" id="PF02735">
    <property type="entry name" value="Ku"/>
    <property type="match status" value="1"/>
</dbReference>
<dbReference type="HAMAP" id="MF_01875">
    <property type="entry name" value="Prokaryotic_Ku"/>
    <property type="match status" value="1"/>
</dbReference>
<dbReference type="NCBIfam" id="TIGR02772">
    <property type="entry name" value="Ku_bact"/>
    <property type="match status" value="1"/>
</dbReference>
<gene>
    <name evidence="2" type="primary">ku</name>
    <name evidence="4" type="ORF">ACFONL_06390</name>
</gene>
<keyword evidence="1 2" id="KW-0238">DNA-binding</keyword>
<protein>
    <recommendedName>
        <fullName evidence="2">Non-homologous end joining protein Ku</fullName>
    </recommendedName>
</protein>
<feature type="domain" description="Ku" evidence="3">
    <location>
        <begin position="55"/>
        <end position="185"/>
    </location>
</feature>
<proteinExistence type="inferred from homology"/>
<comment type="caution">
    <text evidence="4">The sequence shown here is derived from an EMBL/GenBank/DDBJ whole genome shotgun (WGS) entry which is preliminary data.</text>
</comment>
<comment type="function">
    <text evidence="2">With LigD forms a non-homologous end joining (NHEJ) DNA repair enzyme, which repairs dsDNA breaks with reduced fidelity. Binds linear dsDNA with 5'- and 3'- overhangs but not closed circular dsDNA nor ssDNA. Recruits and stimulates the ligase activity of LigD.</text>
</comment>
<dbReference type="PANTHER" id="PTHR41251:SF1">
    <property type="entry name" value="NON-HOMOLOGOUS END JOINING PROTEIN KU"/>
    <property type="match status" value="1"/>
</dbReference>
<evidence type="ECO:0000256" key="1">
    <source>
        <dbReference type="ARBA" id="ARBA00023125"/>
    </source>
</evidence>
<dbReference type="RefSeq" id="WP_191318060.1">
    <property type="nucleotide sequence ID" value="NZ_BNCG01000002.1"/>
</dbReference>
<comment type="subunit">
    <text evidence="2">Homodimer. Interacts with LigD.</text>
</comment>
<dbReference type="InterPro" id="IPR016194">
    <property type="entry name" value="SPOC-like_C_dom_sf"/>
</dbReference>
<name>A0ABV7UEM2_9HYPH</name>
<dbReference type="InterPro" id="IPR006164">
    <property type="entry name" value="DNA_bd_Ku70/Ku80"/>
</dbReference>
<dbReference type="EMBL" id="JBHRYC010000026">
    <property type="protein sequence ID" value="MFC3637011.1"/>
    <property type="molecule type" value="Genomic_DNA"/>
</dbReference>
<dbReference type="PIRSF" id="PIRSF006493">
    <property type="entry name" value="Prok_Ku"/>
    <property type="match status" value="1"/>
</dbReference>
<comment type="similarity">
    <text evidence="2">Belongs to the prokaryotic Ku family.</text>
</comment>
<dbReference type="PANTHER" id="PTHR41251">
    <property type="entry name" value="NON-HOMOLOGOUS END JOINING PROTEIN KU"/>
    <property type="match status" value="1"/>
</dbReference>
<reference evidence="5" key="1">
    <citation type="journal article" date="2019" name="Int. J. Syst. Evol. Microbiol.">
        <title>The Global Catalogue of Microorganisms (GCM) 10K type strain sequencing project: providing services to taxonomists for standard genome sequencing and annotation.</title>
        <authorList>
            <consortium name="The Broad Institute Genomics Platform"/>
            <consortium name="The Broad Institute Genome Sequencing Center for Infectious Disease"/>
            <person name="Wu L."/>
            <person name="Ma J."/>
        </authorList>
    </citation>
    <scope>NUCLEOTIDE SEQUENCE [LARGE SCALE GENOMIC DNA]</scope>
    <source>
        <strain evidence="5">KCTC 42282</strain>
    </source>
</reference>
<dbReference type="CDD" id="cd00789">
    <property type="entry name" value="KU_like"/>
    <property type="match status" value="1"/>
</dbReference>
<accession>A0ABV7UEM2</accession>
<dbReference type="Proteomes" id="UP001595704">
    <property type="component" value="Unassembled WGS sequence"/>
</dbReference>
<evidence type="ECO:0000313" key="4">
    <source>
        <dbReference type="EMBL" id="MFC3637011.1"/>
    </source>
</evidence>
<keyword evidence="2" id="KW-0227">DNA damage</keyword>
<keyword evidence="2" id="KW-0233">DNA recombination</keyword>
<evidence type="ECO:0000256" key="2">
    <source>
        <dbReference type="HAMAP-Rule" id="MF_01875"/>
    </source>
</evidence>
<sequence>MAPRTYWKGYLKMSLVTCPVQMMPATSDNEKVRFHTLNARTGNRVVSQYVDAVTGKPVEEDDEIKGYPRGEDEYVLFEDEELEAVALDSVRTIDIDLFTPADSIGWTWYDTPYYLMPDGKVGEEAYSVIREAMRSTGMVAISRLVISRRERAVMLEPRENGIVLWTLRYGDEVRDPTDYFKREDEKPDPELLKLVTRLINDRKAKWSPKMVHDPVQDRLLDLIEARKNTRKPKRKARAEPEAEDVPTNVVSIFDALKRSIAGEKSGGSGRKK</sequence>